<dbReference type="SFLD" id="SFLDG01140">
    <property type="entry name" value="C2.B:_Phosphomannomutase_and_P"/>
    <property type="match status" value="1"/>
</dbReference>
<dbReference type="SUPFAM" id="SSF56784">
    <property type="entry name" value="HAD-like"/>
    <property type="match status" value="1"/>
</dbReference>
<dbReference type="InterPro" id="IPR000150">
    <property type="entry name" value="Cof"/>
</dbReference>
<dbReference type="EMBL" id="QFCR01000025">
    <property type="protein sequence ID" value="TNK89945.1"/>
    <property type="molecule type" value="Genomic_DNA"/>
</dbReference>
<protein>
    <submittedName>
        <fullName evidence="1">HAD family phosphatase</fullName>
    </submittedName>
</protein>
<organism evidence="1 2">
    <name type="scientific">Fructilactobacillus sanfranciscensis</name>
    <name type="common">Lactobacillus sanfranciscensis</name>
    <dbReference type="NCBI Taxonomy" id="1625"/>
    <lineage>
        <taxon>Bacteria</taxon>
        <taxon>Bacillati</taxon>
        <taxon>Bacillota</taxon>
        <taxon>Bacilli</taxon>
        <taxon>Lactobacillales</taxon>
        <taxon>Lactobacillaceae</taxon>
        <taxon>Fructilactobacillus</taxon>
    </lineage>
</organism>
<dbReference type="NCBIfam" id="TIGR00099">
    <property type="entry name" value="Cof-subfamily"/>
    <property type="match status" value="1"/>
</dbReference>
<evidence type="ECO:0000313" key="1">
    <source>
        <dbReference type="EMBL" id="TNK89945.1"/>
    </source>
</evidence>
<dbReference type="InterPro" id="IPR006379">
    <property type="entry name" value="HAD-SF_hydro_IIB"/>
</dbReference>
<dbReference type="SFLD" id="SFLDS00003">
    <property type="entry name" value="Haloacid_Dehalogenase"/>
    <property type="match status" value="1"/>
</dbReference>
<gene>
    <name evidence="1" type="ORF">DID87_06185</name>
</gene>
<accession>A0A5C4THX6</accession>
<reference evidence="1 2" key="1">
    <citation type="submission" date="2018-05" db="EMBL/GenBank/DDBJ databases">
        <title>Lactobacillus sanfranciscensis Ah4 draft denome sequence.</title>
        <authorList>
            <person name="Zhang G."/>
        </authorList>
    </citation>
    <scope>NUCLEOTIDE SEQUENCE [LARGE SCALE GENOMIC DNA]</scope>
    <source>
        <strain evidence="1 2">Ah4</strain>
    </source>
</reference>
<dbReference type="GO" id="GO:0000287">
    <property type="term" value="F:magnesium ion binding"/>
    <property type="evidence" value="ECO:0007669"/>
    <property type="project" value="TreeGrafter"/>
</dbReference>
<sequence>MIKMIALDLDNTLLTSDKTISKVNENELKKLHQAGIKVVLCTGRPINAIWKFIEQLGLDDEDDYTITFNGGLVVHNRDKAELSRIGMSKKQLEPLFTYAKEKGYPLDILDFKQVYPMSELNPSIYHQMLAAKMDFIPTKFNDLSDKLYSKAIMATTPKILDEVVANMPKSISENYHIVRSQDRILEFLPANSDKAAGLEKLLHHFGWDFSNLMAFGDAENDAGMLEHAKVGVAMENAIPAIKKIANAETLSNDQDGVAVFLKNYFKTLNS</sequence>
<dbReference type="Gene3D" id="3.30.1240.10">
    <property type="match status" value="1"/>
</dbReference>
<dbReference type="SFLD" id="SFLDG01144">
    <property type="entry name" value="C2.B.4:_PGP_Like"/>
    <property type="match status" value="1"/>
</dbReference>
<dbReference type="InterPro" id="IPR023214">
    <property type="entry name" value="HAD_sf"/>
</dbReference>
<dbReference type="RefSeq" id="WP_103428829.1">
    <property type="nucleotide sequence ID" value="NZ_JARBEW010000012.1"/>
</dbReference>
<dbReference type="Proteomes" id="UP000313312">
    <property type="component" value="Unassembled WGS sequence"/>
</dbReference>
<dbReference type="NCBIfam" id="TIGR01484">
    <property type="entry name" value="HAD-SF-IIB"/>
    <property type="match status" value="1"/>
</dbReference>
<proteinExistence type="predicted"/>
<evidence type="ECO:0000313" key="2">
    <source>
        <dbReference type="Proteomes" id="UP000313312"/>
    </source>
</evidence>
<dbReference type="PANTHER" id="PTHR10000">
    <property type="entry name" value="PHOSPHOSERINE PHOSPHATASE"/>
    <property type="match status" value="1"/>
</dbReference>
<dbReference type="GO" id="GO:0005829">
    <property type="term" value="C:cytosol"/>
    <property type="evidence" value="ECO:0007669"/>
    <property type="project" value="TreeGrafter"/>
</dbReference>
<dbReference type="Pfam" id="PF08282">
    <property type="entry name" value="Hydrolase_3"/>
    <property type="match status" value="1"/>
</dbReference>
<dbReference type="PROSITE" id="PS01229">
    <property type="entry name" value="COF_2"/>
    <property type="match status" value="1"/>
</dbReference>
<dbReference type="Gene3D" id="3.40.50.1000">
    <property type="entry name" value="HAD superfamily/HAD-like"/>
    <property type="match status" value="1"/>
</dbReference>
<comment type="caution">
    <text evidence="1">The sequence shown here is derived from an EMBL/GenBank/DDBJ whole genome shotgun (WGS) entry which is preliminary data.</text>
</comment>
<dbReference type="GO" id="GO:0016791">
    <property type="term" value="F:phosphatase activity"/>
    <property type="evidence" value="ECO:0007669"/>
    <property type="project" value="UniProtKB-ARBA"/>
</dbReference>
<name>A0A5C4THX6_FRUSA</name>
<dbReference type="InterPro" id="IPR036412">
    <property type="entry name" value="HAD-like_sf"/>
</dbReference>
<dbReference type="CDD" id="cd07516">
    <property type="entry name" value="HAD_Pase"/>
    <property type="match status" value="1"/>
</dbReference>
<dbReference type="AlphaFoldDB" id="A0A5C4THX6"/>
<dbReference type="PANTHER" id="PTHR10000:SF8">
    <property type="entry name" value="HAD SUPERFAMILY HYDROLASE-LIKE, TYPE 3"/>
    <property type="match status" value="1"/>
</dbReference>